<proteinExistence type="predicted"/>
<dbReference type="SUPFAM" id="SSF54637">
    <property type="entry name" value="Thioesterase/thiol ester dehydrase-isomerase"/>
    <property type="match status" value="1"/>
</dbReference>
<organism evidence="2 3">
    <name type="scientific">Bhargavaea beijingensis</name>
    <dbReference type="NCBI Taxonomy" id="426756"/>
    <lineage>
        <taxon>Bacteria</taxon>
        <taxon>Bacillati</taxon>
        <taxon>Bacillota</taxon>
        <taxon>Bacilli</taxon>
        <taxon>Bacillales</taxon>
        <taxon>Caryophanaceae</taxon>
        <taxon>Bhargavaea</taxon>
    </lineage>
</organism>
<evidence type="ECO:0000313" key="3">
    <source>
        <dbReference type="Proteomes" id="UP000272481"/>
    </source>
</evidence>
<dbReference type="EMBL" id="RWGW01000019">
    <property type="protein sequence ID" value="RSK25431.1"/>
    <property type="molecule type" value="Genomic_DNA"/>
</dbReference>
<dbReference type="Gene3D" id="3.10.129.10">
    <property type="entry name" value="Hotdog Thioesterase"/>
    <property type="match status" value="1"/>
</dbReference>
<accession>A0ABX9ZB28</accession>
<dbReference type="Proteomes" id="UP000272481">
    <property type="component" value="Unassembled WGS sequence"/>
</dbReference>
<dbReference type="PANTHER" id="PTHR43437">
    <property type="entry name" value="HYDROXYACYL-THIOESTER DEHYDRATASE TYPE 2, MITOCHONDRIAL-RELATED"/>
    <property type="match status" value="1"/>
</dbReference>
<sequence>MPLLSCPDGPCVCRACYNKNIGSKQSGGSEQSSADHTAKGEIDLLFNRRRVRIRPAEELNEGESLKIVEKMDDRDLFLYLGLTNDSNPLYIQHDFTAAAGYERPVVPVVMLTGIVSAAVSKHLPGPGSRMLEQRFRFPDAAWHGSTVTFDLTVGKVDLLSRTVLIRVDATDEEGRTVMAGELVAGIAPAVDGNTEISALGAPDGGMDDRETNFGRG</sequence>
<evidence type="ECO:0000313" key="2">
    <source>
        <dbReference type="EMBL" id="RSK25431.1"/>
    </source>
</evidence>
<name>A0ABX9ZB28_9BACL</name>
<reference evidence="2 3" key="1">
    <citation type="submission" date="2018-12" db="EMBL/GenBank/DDBJ databases">
        <title>Comparitive functional genomics of dry heat resistant strains isolated from the viking spacecraft.</title>
        <authorList>
            <person name="Seuylemezian A."/>
            <person name="Vaishampayan P."/>
        </authorList>
    </citation>
    <scope>NUCLEOTIDE SEQUENCE [LARGE SCALE GENOMIC DNA]</scope>
    <source>
        <strain evidence="2 3">M6-11</strain>
    </source>
</reference>
<dbReference type="PANTHER" id="PTHR43437:SF3">
    <property type="entry name" value="HYDROXYACYL-THIOESTER DEHYDRATASE TYPE 2, MITOCHONDRIAL"/>
    <property type="match status" value="1"/>
</dbReference>
<dbReference type="InterPro" id="IPR002539">
    <property type="entry name" value="MaoC-like_dom"/>
</dbReference>
<gene>
    <name evidence="2" type="ORF">EJA12_11905</name>
</gene>
<dbReference type="Pfam" id="PF01575">
    <property type="entry name" value="MaoC_dehydratas"/>
    <property type="match status" value="1"/>
</dbReference>
<evidence type="ECO:0000259" key="1">
    <source>
        <dbReference type="Pfam" id="PF01575"/>
    </source>
</evidence>
<protein>
    <submittedName>
        <fullName evidence="2">Enoyl-CoA hydratase</fullName>
    </submittedName>
</protein>
<keyword evidence="3" id="KW-1185">Reference proteome</keyword>
<feature type="domain" description="MaoC-like" evidence="1">
    <location>
        <begin position="71"/>
        <end position="162"/>
    </location>
</feature>
<dbReference type="InterPro" id="IPR050965">
    <property type="entry name" value="UPF0336/Enoyl-CoA_hydratase"/>
</dbReference>
<comment type="caution">
    <text evidence="2">The sequence shown here is derived from an EMBL/GenBank/DDBJ whole genome shotgun (WGS) entry which is preliminary data.</text>
</comment>
<dbReference type="InterPro" id="IPR029069">
    <property type="entry name" value="HotDog_dom_sf"/>
</dbReference>